<keyword evidence="1" id="KW-0472">Membrane</keyword>
<protein>
    <recommendedName>
        <fullName evidence="4">DUF4179 domain-containing protein</fullName>
    </recommendedName>
</protein>
<evidence type="ECO:0008006" key="4">
    <source>
        <dbReference type="Google" id="ProtNLM"/>
    </source>
</evidence>
<dbReference type="RefSeq" id="WP_162354881.1">
    <property type="nucleotide sequence ID" value="NZ_CP048209.1"/>
</dbReference>
<evidence type="ECO:0000256" key="1">
    <source>
        <dbReference type="SAM" id="Phobius"/>
    </source>
</evidence>
<reference evidence="2 3" key="1">
    <citation type="submission" date="2020-01" db="EMBL/GenBank/DDBJ databases">
        <title>Paenibacillus sp. nov., isolated from tomato rhizosphere.</title>
        <authorList>
            <person name="Weon H.-Y."/>
            <person name="Lee S.A."/>
        </authorList>
    </citation>
    <scope>NUCLEOTIDE SEQUENCE [LARGE SCALE GENOMIC DNA]</scope>
    <source>
        <strain evidence="2 3">12200R-189</strain>
    </source>
</reference>
<dbReference type="Proteomes" id="UP000476064">
    <property type="component" value="Chromosome"/>
</dbReference>
<accession>A0A6C0FTM9</accession>
<organism evidence="2 3">
    <name type="scientific">Paenibacillus lycopersici</name>
    <dbReference type="NCBI Taxonomy" id="2704462"/>
    <lineage>
        <taxon>Bacteria</taxon>
        <taxon>Bacillati</taxon>
        <taxon>Bacillota</taxon>
        <taxon>Bacilli</taxon>
        <taxon>Bacillales</taxon>
        <taxon>Paenibacillaceae</taxon>
        <taxon>Paenibacillus</taxon>
    </lineage>
</organism>
<dbReference type="KEGG" id="plyc:GXP70_01655"/>
<sequence>MPDDNPLKKRLNAVPIPPELGERSRLGVMQAAREKRASRLRGRSRSKRRTAAVLAAAAILILTALLMNHTKVWASIQKALQFVPGIGVVEEENAEAERYVLKQPITVETGGGRILITGFQSDANMTYITMAGSNARQFESVTLINEQGATFQVSRSMATWGGSEWNASFWQKGKLDLKGHIVMRLPVNPDIDVQVTLERAKSVGSYADLGETVTANGLPITLIADRQGDKALISMVTPPRADYRMLDYGIDGVYMHDERLKLHVADDTGKEAAIEKIPGLSSPADKFDFPLSAQASGYTVTLPEVSATYDDEVDIRVPTAANERLNQTFEIAGFPVTITKVERTAGDPNGIRLYLDLHYDEHAPASLYDFSVDALSSMAKLDEKTGAIVYMEFQAEPGSRYVKLKLVRPHVVIRGPWTFHIKAEQLQGVQRASQASE</sequence>
<keyword evidence="1" id="KW-0812">Transmembrane</keyword>
<dbReference type="AlphaFoldDB" id="A0A6C0FTM9"/>
<evidence type="ECO:0000313" key="3">
    <source>
        <dbReference type="Proteomes" id="UP000476064"/>
    </source>
</evidence>
<keyword evidence="3" id="KW-1185">Reference proteome</keyword>
<dbReference type="EMBL" id="CP048209">
    <property type="protein sequence ID" value="QHT58811.1"/>
    <property type="molecule type" value="Genomic_DNA"/>
</dbReference>
<keyword evidence="1" id="KW-1133">Transmembrane helix</keyword>
<evidence type="ECO:0000313" key="2">
    <source>
        <dbReference type="EMBL" id="QHT58811.1"/>
    </source>
</evidence>
<gene>
    <name evidence="2" type="ORF">GXP70_01655</name>
</gene>
<feature type="transmembrane region" description="Helical" evidence="1">
    <location>
        <begin position="49"/>
        <end position="67"/>
    </location>
</feature>
<proteinExistence type="predicted"/>
<name>A0A6C0FTM9_9BACL</name>